<feature type="transmembrane region" description="Helical" evidence="11">
    <location>
        <begin position="104"/>
        <end position="125"/>
    </location>
</feature>
<dbReference type="Gene3D" id="2.30.42.10">
    <property type="match status" value="2"/>
</dbReference>
<evidence type="ECO:0000313" key="13">
    <source>
        <dbReference type="EMBL" id="MFC3199765.1"/>
    </source>
</evidence>
<evidence type="ECO:0000256" key="11">
    <source>
        <dbReference type="RuleBase" id="RU362031"/>
    </source>
</evidence>
<dbReference type="InterPro" id="IPR004387">
    <property type="entry name" value="Pept_M50_Zn"/>
</dbReference>
<feature type="transmembrane region" description="Helical" evidence="11">
    <location>
        <begin position="368"/>
        <end position="389"/>
    </location>
</feature>
<evidence type="ECO:0000256" key="8">
    <source>
        <dbReference type="ARBA" id="ARBA00022989"/>
    </source>
</evidence>
<dbReference type="PANTHER" id="PTHR42837:SF2">
    <property type="entry name" value="MEMBRANE METALLOPROTEASE ARASP2, CHLOROPLASTIC-RELATED"/>
    <property type="match status" value="1"/>
</dbReference>
<evidence type="ECO:0000256" key="6">
    <source>
        <dbReference type="ARBA" id="ARBA00022801"/>
    </source>
</evidence>
<name>A0ABV7JRZ2_9SPHI</name>
<evidence type="ECO:0000256" key="5">
    <source>
        <dbReference type="ARBA" id="ARBA00022692"/>
    </source>
</evidence>
<evidence type="ECO:0000256" key="9">
    <source>
        <dbReference type="ARBA" id="ARBA00023049"/>
    </source>
</evidence>
<keyword evidence="9 11" id="KW-0482">Metalloprotease</keyword>
<dbReference type="CDD" id="cd06163">
    <property type="entry name" value="S2P-M50_PDZ_RseP-like"/>
    <property type="match status" value="2"/>
</dbReference>
<dbReference type="NCBIfam" id="TIGR00054">
    <property type="entry name" value="RIP metalloprotease RseP"/>
    <property type="match status" value="1"/>
</dbReference>
<dbReference type="InterPro" id="IPR008915">
    <property type="entry name" value="Peptidase_M50"/>
</dbReference>
<evidence type="ECO:0000259" key="12">
    <source>
        <dbReference type="PROSITE" id="PS50106"/>
    </source>
</evidence>
<keyword evidence="5 11" id="KW-0812">Transmembrane</keyword>
<keyword evidence="7 11" id="KW-0862">Zinc</keyword>
<dbReference type="InterPro" id="IPR001478">
    <property type="entry name" value="PDZ"/>
</dbReference>
<feature type="domain" description="PDZ" evidence="12">
    <location>
        <begin position="225"/>
        <end position="253"/>
    </location>
</feature>
<dbReference type="SMART" id="SM00228">
    <property type="entry name" value="PDZ"/>
    <property type="match status" value="2"/>
</dbReference>
<dbReference type="PANTHER" id="PTHR42837">
    <property type="entry name" value="REGULATOR OF SIGMA-E PROTEASE RSEP"/>
    <property type="match status" value="1"/>
</dbReference>
<evidence type="ECO:0000256" key="10">
    <source>
        <dbReference type="ARBA" id="ARBA00023136"/>
    </source>
</evidence>
<keyword evidence="4" id="KW-0645">Protease</keyword>
<evidence type="ECO:0000256" key="1">
    <source>
        <dbReference type="ARBA" id="ARBA00001947"/>
    </source>
</evidence>
<dbReference type="InterPro" id="IPR036034">
    <property type="entry name" value="PDZ_sf"/>
</dbReference>
<sequence>MGVLVMVGQVLLGLSILIVLHELGHFLAARAFGIKVEKFYLFFDAWGVKLFKFNYKGVEYGIGWLPLGGYVKIAGMIDESMDTEQLKGEPQPWEFRSKPAWQRLIVMLGGIIVNIILGIFIFWMLTFKHGETYVDNTKLVNGITPGIIGEKIGLQPGDRITEIDGQPVLRFNDLVGAKVLMGNTKLTVERGEKTIFITVPGDIMNDVADYDRNEFVELRHRTMAVDSVVAGSAAEKAGLRRGDSILAVNGEAVPFWDQLKSKIGSHAKKEAELLVFRGGDTATIYAKVPEEGTLGFYFNRDTDFPYVTTHYSLLESLPIGASRAWEMLVVNAQGLGKIATGELRADKAIAGPVGIATMFGSEVDWVRFWTLVGVLSMALALMNLLPIPALDGGHVVFLLIEMIQGKPLSEKFLEKAQIAGFFILLALMVFVFGNDIMKIVNK</sequence>
<comment type="subcellular location">
    <subcellularLocation>
        <location evidence="2">Membrane</location>
        <topology evidence="2">Multi-pass membrane protein</topology>
    </subcellularLocation>
</comment>
<dbReference type="Proteomes" id="UP001595526">
    <property type="component" value="Unassembled WGS sequence"/>
</dbReference>
<keyword evidence="10 11" id="KW-0472">Membrane</keyword>
<proteinExistence type="inferred from homology"/>
<organism evidence="13 14">
    <name type="scientific">Parapedobacter deserti</name>
    <dbReference type="NCBI Taxonomy" id="1912957"/>
    <lineage>
        <taxon>Bacteria</taxon>
        <taxon>Pseudomonadati</taxon>
        <taxon>Bacteroidota</taxon>
        <taxon>Sphingobacteriia</taxon>
        <taxon>Sphingobacteriales</taxon>
        <taxon>Sphingobacteriaceae</taxon>
        <taxon>Parapedobacter</taxon>
    </lineage>
</organism>
<comment type="caution">
    <text evidence="13">The sequence shown here is derived from an EMBL/GenBank/DDBJ whole genome shotgun (WGS) entry which is preliminary data.</text>
</comment>
<gene>
    <name evidence="13" type="primary">rseP</name>
    <name evidence="13" type="ORF">ACFOET_19260</name>
</gene>
<protein>
    <recommendedName>
        <fullName evidence="11">Zinc metalloprotease</fullName>
        <ecNumber evidence="11">3.4.24.-</ecNumber>
    </recommendedName>
</protein>
<keyword evidence="6 11" id="KW-0378">Hydrolase</keyword>
<dbReference type="PROSITE" id="PS50106">
    <property type="entry name" value="PDZ"/>
    <property type="match status" value="1"/>
</dbReference>
<keyword evidence="14" id="KW-1185">Reference proteome</keyword>
<keyword evidence="8 11" id="KW-1133">Transmembrane helix</keyword>
<evidence type="ECO:0000256" key="2">
    <source>
        <dbReference type="ARBA" id="ARBA00004141"/>
    </source>
</evidence>
<keyword evidence="11" id="KW-0479">Metal-binding</keyword>
<dbReference type="Pfam" id="PF17820">
    <property type="entry name" value="PDZ_6"/>
    <property type="match status" value="2"/>
</dbReference>
<dbReference type="Pfam" id="PF02163">
    <property type="entry name" value="Peptidase_M50"/>
    <property type="match status" value="1"/>
</dbReference>
<evidence type="ECO:0000256" key="4">
    <source>
        <dbReference type="ARBA" id="ARBA00022670"/>
    </source>
</evidence>
<dbReference type="EC" id="3.4.24.-" evidence="11"/>
<reference evidence="14" key="1">
    <citation type="journal article" date="2019" name="Int. J. Syst. Evol. Microbiol.">
        <title>The Global Catalogue of Microorganisms (GCM) 10K type strain sequencing project: providing services to taxonomists for standard genome sequencing and annotation.</title>
        <authorList>
            <consortium name="The Broad Institute Genomics Platform"/>
            <consortium name="The Broad Institute Genome Sequencing Center for Infectious Disease"/>
            <person name="Wu L."/>
            <person name="Ma J."/>
        </authorList>
    </citation>
    <scope>NUCLEOTIDE SEQUENCE [LARGE SCALE GENOMIC DNA]</scope>
    <source>
        <strain evidence="14">KCTC 52416</strain>
    </source>
</reference>
<accession>A0ABV7JRZ2</accession>
<evidence type="ECO:0000256" key="3">
    <source>
        <dbReference type="ARBA" id="ARBA00007931"/>
    </source>
</evidence>
<comment type="similarity">
    <text evidence="3 11">Belongs to the peptidase M50B family.</text>
</comment>
<comment type="cofactor">
    <cofactor evidence="1 11">
        <name>Zn(2+)</name>
        <dbReference type="ChEBI" id="CHEBI:29105"/>
    </cofactor>
</comment>
<feature type="transmembrane region" description="Helical" evidence="11">
    <location>
        <begin position="418"/>
        <end position="437"/>
    </location>
</feature>
<dbReference type="InterPro" id="IPR041489">
    <property type="entry name" value="PDZ_6"/>
</dbReference>
<dbReference type="SUPFAM" id="SSF50156">
    <property type="entry name" value="PDZ domain-like"/>
    <property type="match status" value="2"/>
</dbReference>
<dbReference type="GO" id="GO:0008237">
    <property type="term" value="F:metallopeptidase activity"/>
    <property type="evidence" value="ECO:0007669"/>
    <property type="project" value="UniProtKB-KW"/>
</dbReference>
<evidence type="ECO:0000256" key="7">
    <source>
        <dbReference type="ARBA" id="ARBA00022833"/>
    </source>
</evidence>
<evidence type="ECO:0000313" key="14">
    <source>
        <dbReference type="Proteomes" id="UP001595526"/>
    </source>
</evidence>
<dbReference type="RefSeq" id="WP_379025703.1">
    <property type="nucleotide sequence ID" value="NZ_JBHRTA010000060.1"/>
</dbReference>
<dbReference type="EMBL" id="JBHRTA010000060">
    <property type="protein sequence ID" value="MFC3199765.1"/>
    <property type="molecule type" value="Genomic_DNA"/>
</dbReference>